<dbReference type="RefSeq" id="WP_355718523.1">
    <property type="nucleotide sequence ID" value="NZ_JBEXNP010000006.1"/>
</dbReference>
<proteinExistence type="predicted"/>
<dbReference type="InterPro" id="IPR000485">
    <property type="entry name" value="AsnC-type_HTH_dom"/>
</dbReference>
<dbReference type="Pfam" id="PF13404">
    <property type="entry name" value="HTH_AsnC-type"/>
    <property type="match status" value="2"/>
</dbReference>
<keyword evidence="3" id="KW-0804">Transcription</keyword>
<dbReference type="InterPro" id="IPR011008">
    <property type="entry name" value="Dimeric_a/b-barrel"/>
</dbReference>
<dbReference type="InterPro" id="IPR036388">
    <property type="entry name" value="WH-like_DNA-bd_sf"/>
</dbReference>
<dbReference type="Pfam" id="PF01037">
    <property type="entry name" value="AsnC_trans_reg"/>
    <property type="match status" value="1"/>
</dbReference>
<reference evidence="7 8" key="1">
    <citation type="submission" date="2024-10" db="EMBL/GenBank/DDBJ databases">
        <title>The Natural Products Discovery Center: Release of the First 8490 Sequenced Strains for Exploring Actinobacteria Biosynthetic Diversity.</title>
        <authorList>
            <person name="Kalkreuter E."/>
            <person name="Kautsar S.A."/>
            <person name="Yang D."/>
            <person name="Bader C.D."/>
            <person name="Teijaro C.N."/>
            <person name="Fluegel L."/>
            <person name="Davis C.M."/>
            <person name="Simpson J.R."/>
            <person name="Lauterbach L."/>
            <person name="Steele A.D."/>
            <person name="Gui C."/>
            <person name="Meng S."/>
            <person name="Li G."/>
            <person name="Viehrig K."/>
            <person name="Ye F."/>
            <person name="Su P."/>
            <person name="Kiefer A.F."/>
            <person name="Nichols A."/>
            <person name="Cepeda A.J."/>
            <person name="Yan W."/>
            <person name="Fan B."/>
            <person name="Jiang Y."/>
            <person name="Adhikari A."/>
            <person name="Zheng C.-J."/>
            <person name="Schuster L."/>
            <person name="Cowan T.M."/>
            <person name="Smanski M.J."/>
            <person name="Chevrette M.G."/>
            <person name="De Carvalho L.P.S."/>
            <person name="Shen B."/>
        </authorList>
    </citation>
    <scope>NUCLEOTIDE SEQUENCE [LARGE SCALE GENOMIC DNA]</scope>
    <source>
        <strain evidence="7 8">NPDC003029</strain>
    </source>
</reference>
<feature type="domain" description="Transcription regulator AsnC/Lrp ligand binding" evidence="5">
    <location>
        <begin position="254"/>
        <end position="324"/>
    </location>
</feature>
<feature type="domain" description="HTH asnC-type" evidence="6">
    <location>
        <begin position="188"/>
        <end position="228"/>
    </location>
</feature>
<dbReference type="Gene3D" id="3.30.70.920">
    <property type="match status" value="1"/>
</dbReference>
<evidence type="ECO:0000256" key="3">
    <source>
        <dbReference type="ARBA" id="ARBA00023163"/>
    </source>
</evidence>
<dbReference type="InterPro" id="IPR036390">
    <property type="entry name" value="WH_DNA-bd_sf"/>
</dbReference>
<evidence type="ECO:0000259" key="6">
    <source>
        <dbReference type="Pfam" id="PF13404"/>
    </source>
</evidence>
<comment type="caution">
    <text evidence="7">The sequence shown here is derived from an EMBL/GenBank/DDBJ whole genome shotgun (WGS) entry which is preliminary data.</text>
</comment>
<dbReference type="PRINTS" id="PR00033">
    <property type="entry name" value="HTHASNC"/>
</dbReference>
<gene>
    <name evidence="7" type="ORF">ACFYWW_17710</name>
</gene>
<dbReference type="SUPFAM" id="SSF46785">
    <property type="entry name" value="Winged helix' DNA-binding domain"/>
    <property type="match status" value="2"/>
</dbReference>
<evidence type="ECO:0000256" key="1">
    <source>
        <dbReference type="ARBA" id="ARBA00023015"/>
    </source>
</evidence>
<dbReference type="EMBL" id="JBIAPK010000005">
    <property type="protein sequence ID" value="MFF3340550.1"/>
    <property type="molecule type" value="Genomic_DNA"/>
</dbReference>
<evidence type="ECO:0000256" key="4">
    <source>
        <dbReference type="SAM" id="MobiDB-lite"/>
    </source>
</evidence>
<evidence type="ECO:0000313" key="8">
    <source>
        <dbReference type="Proteomes" id="UP001601976"/>
    </source>
</evidence>
<feature type="region of interest" description="Disordered" evidence="4">
    <location>
        <begin position="167"/>
        <end position="186"/>
    </location>
</feature>
<evidence type="ECO:0000259" key="5">
    <source>
        <dbReference type="Pfam" id="PF01037"/>
    </source>
</evidence>
<dbReference type="PANTHER" id="PTHR30154">
    <property type="entry name" value="LEUCINE-RESPONSIVE REGULATORY PROTEIN"/>
    <property type="match status" value="1"/>
</dbReference>
<evidence type="ECO:0000313" key="7">
    <source>
        <dbReference type="EMBL" id="MFF3340550.1"/>
    </source>
</evidence>
<protein>
    <submittedName>
        <fullName evidence="7">Lrp/AsnC family transcriptional regulator</fullName>
    </submittedName>
</protein>
<keyword evidence="1" id="KW-0805">Transcription regulation</keyword>
<name>A0ABW6RGA3_9ACTN</name>
<evidence type="ECO:0000256" key="2">
    <source>
        <dbReference type="ARBA" id="ARBA00023125"/>
    </source>
</evidence>
<sequence length="341" mass="37945">MFGTETLDALDQRILNAFQIDPRVSWGKLAEVLGENDRTVARRAQRLLSSGVSRITAIPDDQRYGSRVPIHICAQTPMGELDRVAEELAQRGDVRTVLATTGDEGRLWFELVVPERARIHSILADELPARFPLRGMRSHVVLRMFSATSQWYARHLTDEEVAALRRGSPAYQDDVEPSPATGTGRDRMDELDVRIAKLLQRNGRATISGIAEELRTSVPTASRRLEAMLARRHVQLRAEIASTHLGLSVEAQLHLTVNPGAVEETGRYLATLPEVRYCVAMTDSRALLLDIAVAAEEDVYRFISHVSGELPGIVGFEVSLITRTYKRGGLRRDGSLIQEYA</sequence>
<accession>A0ABW6RGA3</accession>
<dbReference type="InterPro" id="IPR019887">
    <property type="entry name" value="Tscrpt_reg_AsnC/Lrp_C"/>
</dbReference>
<dbReference type="Proteomes" id="UP001601976">
    <property type="component" value="Unassembled WGS sequence"/>
</dbReference>
<dbReference type="InterPro" id="IPR019888">
    <property type="entry name" value="Tscrpt_reg_AsnC-like"/>
</dbReference>
<keyword evidence="2" id="KW-0238">DNA-binding</keyword>
<feature type="domain" description="HTH asnC-type" evidence="6">
    <location>
        <begin position="7"/>
        <end position="47"/>
    </location>
</feature>
<dbReference type="PANTHER" id="PTHR30154:SF34">
    <property type="entry name" value="TRANSCRIPTIONAL REGULATOR AZLB"/>
    <property type="match status" value="1"/>
</dbReference>
<organism evidence="7 8">
    <name type="scientific">Streptomyces flavidovirens</name>
    <dbReference type="NCBI Taxonomy" id="67298"/>
    <lineage>
        <taxon>Bacteria</taxon>
        <taxon>Bacillati</taxon>
        <taxon>Actinomycetota</taxon>
        <taxon>Actinomycetes</taxon>
        <taxon>Kitasatosporales</taxon>
        <taxon>Streptomycetaceae</taxon>
        <taxon>Streptomyces</taxon>
    </lineage>
</organism>
<dbReference type="SMART" id="SM00344">
    <property type="entry name" value="HTH_ASNC"/>
    <property type="match status" value="2"/>
</dbReference>
<keyword evidence="8" id="KW-1185">Reference proteome</keyword>
<dbReference type="SUPFAM" id="SSF54909">
    <property type="entry name" value="Dimeric alpha+beta barrel"/>
    <property type="match status" value="1"/>
</dbReference>
<dbReference type="Gene3D" id="1.10.10.10">
    <property type="entry name" value="Winged helix-like DNA-binding domain superfamily/Winged helix DNA-binding domain"/>
    <property type="match status" value="2"/>
</dbReference>